<feature type="region of interest" description="Disordered" evidence="1">
    <location>
        <begin position="194"/>
        <end position="225"/>
    </location>
</feature>
<feature type="signal peptide" evidence="2">
    <location>
        <begin position="1"/>
        <end position="25"/>
    </location>
</feature>
<feature type="compositionally biased region" description="Basic and acidic residues" evidence="1">
    <location>
        <begin position="284"/>
        <end position="295"/>
    </location>
</feature>
<evidence type="ECO:0000313" key="3">
    <source>
        <dbReference type="EMBL" id="MDS1271488.1"/>
    </source>
</evidence>
<evidence type="ECO:0000313" key="4">
    <source>
        <dbReference type="Proteomes" id="UP001250214"/>
    </source>
</evidence>
<keyword evidence="2" id="KW-0732">Signal</keyword>
<reference evidence="4" key="1">
    <citation type="submission" date="2023-07" db="EMBL/GenBank/DDBJ databases">
        <title>Novel species in the genus Lipingzhangella isolated from Sambhar Salt Lake.</title>
        <authorList>
            <person name="Jiya N."/>
            <person name="Kajale S."/>
            <person name="Sharma A."/>
        </authorList>
    </citation>
    <scope>NUCLEOTIDE SEQUENCE [LARGE SCALE GENOMIC DNA]</scope>
    <source>
        <strain evidence="4">LS1_29</strain>
    </source>
</reference>
<feature type="region of interest" description="Disordered" evidence="1">
    <location>
        <begin position="22"/>
        <end position="69"/>
    </location>
</feature>
<feature type="compositionally biased region" description="Acidic residues" evidence="1">
    <location>
        <begin position="205"/>
        <end position="214"/>
    </location>
</feature>
<comment type="caution">
    <text evidence="3">The sequence shown here is derived from an EMBL/GenBank/DDBJ whole genome shotgun (WGS) entry which is preliminary data.</text>
</comment>
<dbReference type="RefSeq" id="WP_310913039.1">
    <property type="nucleotide sequence ID" value="NZ_JAVLVT010000006.1"/>
</dbReference>
<name>A0ABU2H890_9ACTN</name>
<keyword evidence="4" id="KW-1185">Reference proteome</keyword>
<sequence length="496" mass="53137">MHTGRGTPPAAAVASALLLSATACASTSDEPPQESPPPEPPVLSGEQPPGLGDTPVRLLDDPDADSPDILEDAMGVRIQSLGSAFLISSNSEERHLLQSAADGQTLWEGSERVQRFTTDRTGTPVLVLEEADNPDQVTVRTADGEQVWTTDDPRERFVTGWVVRQPEDWSPDEPAGEYSVLDLDGSEVWSYTVPELDASAAEATTDAEETDEEEPRPRGLPLGARNELLFRASESGVLEARDLADDGAARWQVGIEDVADTSEGADPALPTPTPQIIGIFPVPTDDRGDGDERRAPRAPADATDSPAVDGQQEDEPDDEQLLVRWSYPEHPSVLAMVDLDDGHPLWSLTEPGANPAEDQATPRPPSGTVANPESHTVVIPQHSGDVPVIAVDLGSGDIRWVFEDEVERTIVPTFSVGPYLYGDSRSTADHTQVVLDAASKELVVDEPDAYVETVTSDGHALVVQDQQRYVFPVEAGATGSEPPEADGERPNSPEDE</sequence>
<feature type="compositionally biased region" description="Acidic residues" evidence="1">
    <location>
        <begin position="311"/>
        <end position="320"/>
    </location>
</feature>
<dbReference type="Proteomes" id="UP001250214">
    <property type="component" value="Unassembled WGS sequence"/>
</dbReference>
<dbReference type="InterPro" id="IPR015943">
    <property type="entry name" value="WD40/YVTN_repeat-like_dom_sf"/>
</dbReference>
<organism evidence="3 4">
    <name type="scientific">Lipingzhangella rawalii</name>
    <dbReference type="NCBI Taxonomy" id="2055835"/>
    <lineage>
        <taxon>Bacteria</taxon>
        <taxon>Bacillati</taxon>
        <taxon>Actinomycetota</taxon>
        <taxon>Actinomycetes</taxon>
        <taxon>Streptosporangiales</taxon>
        <taxon>Nocardiopsidaceae</taxon>
        <taxon>Lipingzhangella</taxon>
    </lineage>
</organism>
<evidence type="ECO:0000256" key="2">
    <source>
        <dbReference type="SAM" id="SignalP"/>
    </source>
</evidence>
<evidence type="ECO:0008006" key="5">
    <source>
        <dbReference type="Google" id="ProtNLM"/>
    </source>
</evidence>
<feature type="region of interest" description="Disordered" evidence="1">
    <location>
        <begin position="473"/>
        <end position="496"/>
    </location>
</feature>
<feature type="region of interest" description="Disordered" evidence="1">
    <location>
        <begin position="259"/>
        <end position="320"/>
    </location>
</feature>
<dbReference type="EMBL" id="JAVLVT010000006">
    <property type="protein sequence ID" value="MDS1271488.1"/>
    <property type="molecule type" value="Genomic_DNA"/>
</dbReference>
<proteinExistence type="predicted"/>
<dbReference type="InterPro" id="IPR011047">
    <property type="entry name" value="Quinoprotein_ADH-like_sf"/>
</dbReference>
<gene>
    <name evidence="3" type="ORF">RIF23_14410</name>
</gene>
<feature type="compositionally biased region" description="Basic and acidic residues" evidence="1">
    <location>
        <begin position="486"/>
        <end position="496"/>
    </location>
</feature>
<evidence type="ECO:0000256" key="1">
    <source>
        <dbReference type="SAM" id="MobiDB-lite"/>
    </source>
</evidence>
<feature type="chain" id="PRO_5045331548" description="Pyrroloquinoline-quinone binding quinoprotein" evidence="2">
    <location>
        <begin position="26"/>
        <end position="496"/>
    </location>
</feature>
<dbReference type="PROSITE" id="PS51257">
    <property type="entry name" value="PROKAR_LIPOPROTEIN"/>
    <property type="match status" value="1"/>
</dbReference>
<feature type="region of interest" description="Disordered" evidence="1">
    <location>
        <begin position="346"/>
        <end position="372"/>
    </location>
</feature>
<accession>A0ABU2H890</accession>
<feature type="compositionally biased region" description="Low complexity" evidence="1">
    <location>
        <begin position="297"/>
        <end position="307"/>
    </location>
</feature>
<dbReference type="SUPFAM" id="SSF50998">
    <property type="entry name" value="Quinoprotein alcohol dehydrogenase-like"/>
    <property type="match status" value="1"/>
</dbReference>
<dbReference type="Gene3D" id="2.130.10.10">
    <property type="entry name" value="YVTN repeat-like/Quinoprotein amine dehydrogenase"/>
    <property type="match status" value="1"/>
</dbReference>
<protein>
    <recommendedName>
        <fullName evidence="5">Pyrroloquinoline-quinone binding quinoprotein</fullName>
    </recommendedName>
</protein>